<proteinExistence type="inferred from homology"/>
<evidence type="ECO:0000256" key="3">
    <source>
        <dbReference type="ARBA" id="ARBA00022723"/>
    </source>
</evidence>
<evidence type="ECO:0000313" key="8">
    <source>
        <dbReference type="Proteomes" id="UP001601059"/>
    </source>
</evidence>
<reference evidence="7 8" key="1">
    <citation type="submission" date="2024-08" db="EMBL/GenBank/DDBJ databases">
        <title>Two novel Cytobacillus novel species.</title>
        <authorList>
            <person name="Liu G."/>
        </authorList>
    </citation>
    <scope>NUCLEOTIDE SEQUENCE [LARGE SCALE GENOMIC DNA]</scope>
    <source>
        <strain evidence="7 8">FJAT-54145</strain>
    </source>
</reference>
<comment type="cofactor">
    <cofactor evidence="1">
        <name>Mg(2+)</name>
        <dbReference type="ChEBI" id="CHEBI:18420"/>
    </cofactor>
</comment>
<dbReference type="InterPro" id="IPR015797">
    <property type="entry name" value="NUDIX_hydrolase-like_dom_sf"/>
</dbReference>
<dbReference type="InterPro" id="IPR000086">
    <property type="entry name" value="NUDIX_hydrolase_dom"/>
</dbReference>
<comment type="similarity">
    <text evidence="2">Belongs to the Nudix hydrolase family.</text>
</comment>
<dbReference type="PANTHER" id="PTHR43758:SF2">
    <property type="entry name" value="OXIDIZED PURINE NUCLEOSIDE TRIPHOSPHATE HYDROLASE"/>
    <property type="match status" value="1"/>
</dbReference>
<dbReference type="CDD" id="cd18886">
    <property type="entry name" value="NUDIX_MutT_Nudt1"/>
    <property type="match status" value="1"/>
</dbReference>
<dbReference type="Proteomes" id="UP001601059">
    <property type="component" value="Unassembled WGS sequence"/>
</dbReference>
<dbReference type="RefSeq" id="WP_389357412.1">
    <property type="nucleotide sequence ID" value="NZ_JBIACK010000001.1"/>
</dbReference>
<organism evidence="7 8">
    <name type="scientific">Cytobacillus spartinae</name>
    <dbReference type="NCBI Taxonomy" id="3299023"/>
    <lineage>
        <taxon>Bacteria</taxon>
        <taxon>Bacillati</taxon>
        <taxon>Bacillota</taxon>
        <taxon>Bacilli</taxon>
        <taxon>Bacillales</taxon>
        <taxon>Bacillaceae</taxon>
        <taxon>Cytobacillus</taxon>
    </lineage>
</organism>
<evidence type="ECO:0000256" key="5">
    <source>
        <dbReference type="ARBA" id="ARBA00022842"/>
    </source>
</evidence>
<dbReference type="EMBL" id="JBIACK010000001">
    <property type="protein sequence ID" value="MFE8699313.1"/>
    <property type="molecule type" value="Genomic_DNA"/>
</dbReference>
<feature type="domain" description="Nudix hydrolase" evidence="6">
    <location>
        <begin position="1"/>
        <end position="127"/>
    </location>
</feature>
<dbReference type="PANTHER" id="PTHR43758">
    <property type="entry name" value="7,8-DIHYDRO-8-OXOGUANINE TRIPHOSPHATASE"/>
    <property type="match status" value="1"/>
</dbReference>
<evidence type="ECO:0000256" key="4">
    <source>
        <dbReference type="ARBA" id="ARBA00022801"/>
    </source>
</evidence>
<comment type="caution">
    <text evidence="7">The sequence shown here is derived from an EMBL/GenBank/DDBJ whole genome shotgun (WGS) entry which is preliminary data.</text>
</comment>
<keyword evidence="3" id="KW-0479">Metal-binding</keyword>
<dbReference type="PROSITE" id="PS51462">
    <property type="entry name" value="NUDIX"/>
    <property type="match status" value="1"/>
</dbReference>
<evidence type="ECO:0000313" key="7">
    <source>
        <dbReference type="EMBL" id="MFE8699313.1"/>
    </source>
</evidence>
<sequence>MNIKYTICFIRKKTPSADEILMLYRYKEPNIYKWNGVGGKLEKAETPLESCLREVDEETGLKVKNMNYRGIVSWNNEGGMYVFSAEYDEGEMVDCDEGVLNWKDIEWVKSSKEVVSNISYFLDAIFSKDQPVEHAFTYNQVGDIIEYETKVIENCVLV</sequence>
<gene>
    <name evidence="7" type="ORF">ACFYKX_01620</name>
</gene>
<dbReference type="SUPFAM" id="SSF55811">
    <property type="entry name" value="Nudix"/>
    <property type="match status" value="1"/>
</dbReference>
<evidence type="ECO:0000259" key="6">
    <source>
        <dbReference type="PROSITE" id="PS51462"/>
    </source>
</evidence>
<name>A0ABW6K554_9BACI</name>
<keyword evidence="4" id="KW-0378">Hydrolase</keyword>
<dbReference type="Pfam" id="PF00293">
    <property type="entry name" value="NUDIX"/>
    <property type="match status" value="1"/>
</dbReference>
<keyword evidence="5" id="KW-0460">Magnesium</keyword>
<accession>A0ABW6K554</accession>
<protein>
    <submittedName>
        <fullName evidence="7">NUDIX domain-containing protein</fullName>
    </submittedName>
</protein>
<evidence type="ECO:0000256" key="1">
    <source>
        <dbReference type="ARBA" id="ARBA00001946"/>
    </source>
</evidence>
<keyword evidence="8" id="KW-1185">Reference proteome</keyword>
<evidence type="ECO:0000256" key="2">
    <source>
        <dbReference type="ARBA" id="ARBA00005582"/>
    </source>
</evidence>
<dbReference type="Gene3D" id="3.90.79.10">
    <property type="entry name" value="Nucleoside Triphosphate Pyrophosphohydrolase"/>
    <property type="match status" value="1"/>
</dbReference>